<keyword evidence="3" id="KW-1185">Reference proteome</keyword>
<dbReference type="Proteomes" id="UP000559182">
    <property type="component" value="Unassembled WGS sequence"/>
</dbReference>
<dbReference type="InterPro" id="IPR028037">
    <property type="entry name" value="Antitoxin_Rv0909/MT0933"/>
</dbReference>
<sequence length="59" mass="6116">MGLFDSAKDKLSGLAGDNQDKIDEGIDQAGDAVDEKTGGKFSDQVDSAQDAAKDKLGDL</sequence>
<organism evidence="2 3">
    <name type="scientific">Flexivirga oryzae</name>
    <dbReference type="NCBI Taxonomy" id="1794944"/>
    <lineage>
        <taxon>Bacteria</taxon>
        <taxon>Bacillati</taxon>
        <taxon>Actinomycetota</taxon>
        <taxon>Actinomycetes</taxon>
        <taxon>Micrococcales</taxon>
        <taxon>Dermacoccaceae</taxon>
        <taxon>Flexivirga</taxon>
    </lineage>
</organism>
<gene>
    <name evidence="2" type="ORF">FHU39_000400</name>
</gene>
<reference evidence="2 3" key="1">
    <citation type="submission" date="2020-08" db="EMBL/GenBank/DDBJ databases">
        <title>Sequencing the genomes of 1000 actinobacteria strains.</title>
        <authorList>
            <person name="Klenk H.-P."/>
        </authorList>
    </citation>
    <scope>NUCLEOTIDE SEQUENCE [LARGE SCALE GENOMIC DNA]</scope>
    <source>
        <strain evidence="2 3">DSM 105369</strain>
    </source>
</reference>
<dbReference type="AlphaFoldDB" id="A0A839N446"/>
<feature type="region of interest" description="Disordered" evidence="1">
    <location>
        <begin position="1"/>
        <end position="59"/>
    </location>
</feature>
<comment type="caution">
    <text evidence="2">The sequence shown here is derived from an EMBL/GenBank/DDBJ whole genome shotgun (WGS) entry which is preliminary data.</text>
</comment>
<proteinExistence type="predicted"/>
<feature type="compositionally biased region" description="Basic and acidic residues" evidence="1">
    <location>
        <begin position="1"/>
        <end position="11"/>
    </location>
</feature>
<evidence type="ECO:0000313" key="2">
    <source>
        <dbReference type="EMBL" id="MBB2890416.1"/>
    </source>
</evidence>
<dbReference type="Pfam" id="PF14013">
    <property type="entry name" value="MT0933_antitox"/>
    <property type="match status" value="1"/>
</dbReference>
<dbReference type="EMBL" id="JACHVQ010000001">
    <property type="protein sequence ID" value="MBB2890416.1"/>
    <property type="molecule type" value="Genomic_DNA"/>
</dbReference>
<evidence type="ECO:0000256" key="1">
    <source>
        <dbReference type="SAM" id="MobiDB-lite"/>
    </source>
</evidence>
<protein>
    <submittedName>
        <fullName evidence="2">ABC-type transporter Mla subunit MlaD</fullName>
    </submittedName>
</protein>
<dbReference type="RefSeq" id="WP_183318487.1">
    <property type="nucleotide sequence ID" value="NZ_JACHVQ010000001.1"/>
</dbReference>
<accession>A0A839N446</accession>
<name>A0A839N446_9MICO</name>
<evidence type="ECO:0000313" key="3">
    <source>
        <dbReference type="Proteomes" id="UP000559182"/>
    </source>
</evidence>